<dbReference type="RefSeq" id="WP_213121001.1">
    <property type="nucleotide sequence ID" value="NZ_JAGYPF010000008.1"/>
</dbReference>
<keyword evidence="2" id="KW-1185">Reference proteome</keyword>
<evidence type="ECO:0000313" key="1">
    <source>
        <dbReference type="EMBL" id="MBS4216472.1"/>
    </source>
</evidence>
<organism evidence="1 2">
    <name type="scientific">Neobacillus rhizophilus</name>
    <dbReference type="NCBI Taxonomy" id="2833579"/>
    <lineage>
        <taxon>Bacteria</taxon>
        <taxon>Bacillati</taxon>
        <taxon>Bacillota</taxon>
        <taxon>Bacilli</taxon>
        <taxon>Bacillales</taxon>
        <taxon>Bacillaceae</taxon>
        <taxon>Neobacillus</taxon>
    </lineage>
</organism>
<protein>
    <submittedName>
        <fullName evidence="1">Cysteine-rich CWC family protein</fullName>
    </submittedName>
</protein>
<accession>A0A942UBM3</accession>
<reference evidence="1" key="1">
    <citation type="submission" date="2021-05" db="EMBL/GenBank/DDBJ databases">
        <title>Novel Bacillus species.</title>
        <authorList>
            <person name="Liu G."/>
        </authorList>
    </citation>
    <scope>NUCLEOTIDE SEQUENCE</scope>
    <source>
        <strain evidence="1">FJAT-49825</strain>
    </source>
</reference>
<proteinExistence type="predicted"/>
<evidence type="ECO:0000313" key="2">
    <source>
        <dbReference type="Proteomes" id="UP000679749"/>
    </source>
</evidence>
<dbReference type="EMBL" id="JAGYPF010000008">
    <property type="protein sequence ID" value="MBS4216472.1"/>
    <property type="molecule type" value="Genomic_DNA"/>
</dbReference>
<gene>
    <name evidence="1" type="ORF">KHA99_29155</name>
</gene>
<sequence>MANKYCPICGEANGCMSGAGEHGNCWCDAEKFPNEILELVPSESIRRDCICKKCLDKFRKEQLSRNTIKK</sequence>
<dbReference type="Proteomes" id="UP000679749">
    <property type="component" value="Unassembled WGS sequence"/>
</dbReference>
<dbReference type="AlphaFoldDB" id="A0A942UBM3"/>
<dbReference type="Pfam" id="PF14375">
    <property type="entry name" value="Cys_rich_CWC"/>
    <property type="match status" value="1"/>
</dbReference>
<name>A0A942UBM3_9BACI</name>
<comment type="caution">
    <text evidence="1">The sequence shown here is derived from an EMBL/GenBank/DDBJ whole genome shotgun (WGS) entry which is preliminary data.</text>
</comment>
<dbReference type="InterPro" id="IPR032720">
    <property type="entry name" value="Cys_rich_CWC"/>
</dbReference>